<proteinExistence type="predicted"/>
<protein>
    <submittedName>
        <fullName evidence="1">Uncharacterized protein</fullName>
    </submittedName>
</protein>
<organism evidence="1 2">
    <name type="scientific">Triangularia verruculosa</name>
    <dbReference type="NCBI Taxonomy" id="2587418"/>
    <lineage>
        <taxon>Eukaryota</taxon>
        <taxon>Fungi</taxon>
        <taxon>Dikarya</taxon>
        <taxon>Ascomycota</taxon>
        <taxon>Pezizomycotina</taxon>
        <taxon>Sordariomycetes</taxon>
        <taxon>Sordariomycetidae</taxon>
        <taxon>Sordariales</taxon>
        <taxon>Podosporaceae</taxon>
        <taxon>Triangularia</taxon>
    </lineage>
</organism>
<gene>
    <name evidence="1" type="ORF">QBC40DRAFT_15531</name>
</gene>
<evidence type="ECO:0000313" key="2">
    <source>
        <dbReference type="Proteomes" id="UP001303160"/>
    </source>
</evidence>
<accession>A0AAN7ANZ9</accession>
<evidence type="ECO:0000313" key="1">
    <source>
        <dbReference type="EMBL" id="KAK4195831.1"/>
    </source>
</evidence>
<sequence>MNPDLDYYQEGLILTIQRHIPPLPFGGRYLGSPRTPTVWDSRNDRLAFALDNPPLETEPLPDPQVATLTVVKDRSLRASDGRIVAGPRLLACFYNGDPERECMAQIYDGVNYPLHCGYIGCDVEPREDCTECMDCMTRADLDYSLEAYTYFDLRNRPEFADFLPRYYGSWTFSRPAGRPGQSRPVRMNLLGTVDGETMSNMIANSLSQRDSQRPRPLPKPYDDVEVRLSVLRQLIELDNSLWWNAETWVTDFGPRQVILCEEDDSVKLINFTRARLYSCMRGNDHPNKYANDDIAEPRKPESPIEMYWPFRPSSDNFLRADGPFRYWIPETWIADPELAAQWLVDTFQSSSKYQAPSDFFLNLEYHKKLKEPTLDLVISLRAAQQLDIPVRGGKGERVDTSSHEKVRDARGVYSAFLGGAEKTRRVLVPVVL</sequence>
<name>A0AAN7ANZ9_9PEZI</name>
<reference evidence="1" key="2">
    <citation type="submission" date="2023-05" db="EMBL/GenBank/DDBJ databases">
        <authorList>
            <consortium name="Lawrence Berkeley National Laboratory"/>
            <person name="Steindorff A."/>
            <person name="Hensen N."/>
            <person name="Bonometti L."/>
            <person name="Westerberg I."/>
            <person name="Brannstrom I.O."/>
            <person name="Guillou S."/>
            <person name="Cros-Aarteil S."/>
            <person name="Calhoun S."/>
            <person name="Haridas S."/>
            <person name="Kuo A."/>
            <person name="Mondo S."/>
            <person name="Pangilinan J."/>
            <person name="Riley R."/>
            <person name="Labutti K."/>
            <person name="Andreopoulos B."/>
            <person name="Lipzen A."/>
            <person name="Chen C."/>
            <person name="Yanf M."/>
            <person name="Daum C."/>
            <person name="Ng V."/>
            <person name="Clum A."/>
            <person name="Ohm R."/>
            <person name="Martin F."/>
            <person name="Silar P."/>
            <person name="Natvig D."/>
            <person name="Lalanne C."/>
            <person name="Gautier V."/>
            <person name="Ament-Velasquez S.L."/>
            <person name="Kruys A."/>
            <person name="Hutchinson M.I."/>
            <person name="Powell A.J."/>
            <person name="Barry K."/>
            <person name="Miller A.N."/>
            <person name="Grigoriev I.V."/>
            <person name="Debuchy R."/>
            <person name="Gladieux P."/>
            <person name="Thoren M.H."/>
            <person name="Johannesson H."/>
        </authorList>
    </citation>
    <scope>NUCLEOTIDE SEQUENCE</scope>
    <source>
        <strain evidence="1">CBS 315.58</strain>
    </source>
</reference>
<dbReference type="AlphaFoldDB" id="A0AAN7ANZ9"/>
<dbReference type="Proteomes" id="UP001303160">
    <property type="component" value="Unassembled WGS sequence"/>
</dbReference>
<comment type="caution">
    <text evidence="1">The sequence shown here is derived from an EMBL/GenBank/DDBJ whole genome shotgun (WGS) entry which is preliminary data.</text>
</comment>
<dbReference type="EMBL" id="MU864001">
    <property type="protein sequence ID" value="KAK4195831.1"/>
    <property type="molecule type" value="Genomic_DNA"/>
</dbReference>
<keyword evidence="2" id="KW-1185">Reference proteome</keyword>
<reference evidence="1" key="1">
    <citation type="journal article" date="2023" name="Mol. Phylogenet. Evol.">
        <title>Genome-scale phylogeny and comparative genomics of the fungal order Sordariales.</title>
        <authorList>
            <person name="Hensen N."/>
            <person name="Bonometti L."/>
            <person name="Westerberg I."/>
            <person name="Brannstrom I.O."/>
            <person name="Guillou S."/>
            <person name="Cros-Aarteil S."/>
            <person name="Calhoun S."/>
            <person name="Haridas S."/>
            <person name="Kuo A."/>
            <person name="Mondo S."/>
            <person name="Pangilinan J."/>
            <person name="Riley R."/>
            <person name="LaButti K."/>
            <person name="Andreopoulos B."/>
            <person name="Lipzen A."/>
            <person name="Chen C."/>
            <person name="Yan M."/>
            <person name="Daum C."/>
            <person name="Ng V."/>
            <person name="Clum A."/>
            <person name="Steindorff A."/>
            <person name="Ohm R.A."/>
            <person name="Martin F."/>
            <person name="Silar P."/>
            <person name="Natvig D.O."/>
            <person name="Lalanne C."/>
            <person name="Gautier V."/>
            <person name="Ament-Velasquez S.L."/>
            <person name="Kruys A."/>
            <person name="Hutchinson M.I."/>
            <person name="Powell A.J."/>
            <person name="Barry K."/>
            <person name="Miller A.N."/>
            <person name="Grigoriev I.V."/>
            <person name="Debuchy R."/>
            <person name="Gladieux P."/>
            <person name="Hiltunen Thoren M."/>
            <person name="Johannesson H."/>
        </authorList>
    </citation>
    <scope>NUCLEOTIDE SEQUENCE</scope>
    <source>
        <strain evidence="1">CBS 315.58</strain>
    </source>
</reference>